<protein>
    <recommendedName>
        <fullName evidence="2">Calcineurin-like phosphoesterase domain-containing protein</fullName>
    </recommendedName>
</protein>
<sequence length="335" mass="38257">MESQAVKRMILLVITVMVILFGVFVYWDNNRLLVEYQTIEMTQLPQGFDGYRILQISDLHEKEFGDGQKKLIEEINALEYDAIVFTGDMMDKPEKTDFSAFFTLLEGIENKENAFFVPGNTDPDSYEITQNGNVQKTSFIQEMEEHGVLLLESVEAIQKGEDSLYFINFDLASLDPGEGFTPVYGRVARPIEKAHAYAEYQNQQLLQFSQLQESDDEVLIALSHYPIVDVQMDYLERISPIRKNMLILAGHYHGGQIRIPFLGALFVPEAWYDRNGLFPPRDRVSGLWEYNGTKQYVSTGIGSSDALSFLNFRLFNPPQINLITLTKEQDDSSEG</sequence>
<dbReference type="InterPro" id="IPR029052">
    <property type="entry name" value="Metallo-depent_PP-like"/>
</dbReference>
<accession>A0A2S5G8A4</accession>
<evidence type="ECO:0000313" key="3">
    <source>
        <dbReference type="EMBL" id="PPA69222.1"/>
    </source>
</evidence>
<comment type="caution">
    <text evidence="3">The sequence shown here is derived from an EMBL/GenBank/DDBJ whole genome shotgun (WGS) entry which is preliminary data.</text>
</comment>
<keyword evidence="1" id="KW-1133">Transmembrane helix</keyword>
<name>A0A2S5G8A4_9BACL</name>
<evidence type="ECO:0000313" key="4">
    <source>
        <dbReference type="Proteomes" id="UP000239047"/>
    </source>
</evidence>
<gene>
    <name evidence="3" type="ORF">C4B60_15550</name>
</gene>
<feature type="domain" description="Calcineurin-like phosphoesterase" evidence="2">
    <location>
        <begin position="52"/>
        <end position="253"/>
    </location>
</feature>
<dbReference type="EMBL" id="PREZ01000006">
    <property type="protein sequence ID" value="PPA69222.1"/>
    <property type="molecule type" value="Genomic_DNA"/>
</dbReference>
<dbReference type="Proteomes" id="UP000239047">
    <property type="component" value="Unassembled WGS sequence"/>
</dbReference>
<proteinExistence type="predicted"/>
<dbReference type="PANTHER" id="PTHR31302:SF0">
    <property type="entry name" value="TRANSMEMBRANE PROTEIN WITH METALLOPHOSPHOESTERASE DOMAIN"/>
    <property type="match status" value="1"/>
</dbReference>
<feature type="transmembrane region" description="Helical" evidence="1">
    <location>
        <begin position="9"/>
        <end position="27"/>
    </location>
</feature>
<dbReference type="InterPro" id="IPR051158">
    <property type="entry name" value="Metallophosphoesterase_sf"/>
</dbReference>
<organism evidence="3 4">
    <name type="scientific">Jeotgalibacillus proteolyticus</name>
    <dbReference type="NCBI Taxonomy" id="2082395"/>
    <lineage>
        <taxon>Bacteria</taxon>
        <taxon>Bacillati</taxon>
        <taxon>Bacillota</taxon>
        <taxon>Bacilli</taxon>
        <taxon>Bacillales</taxon>
        <taxon>Caryophanaceae</taxon>
        <taxon>Jeotgalibacillus</taxon>
    </lineage>
</organism>
<evidence type="ECO:0000259" key="2">
    <source>
        <dbReference type="Pfam" id="PF00149"/>
    </source>
</evidence>
<dbReference type="PANTHER" id="PTHR31302">
    <property type="entry name" value="TRANSMEMBRANE PROTEIN WITH METALLOPHOSPHOESTERASE DOMAIN-RELATED"/>
    <property type="match status" value="1"/>
</dbReference>
<dbReference type="GO" id="GO:0016787">
    <property type="term" value="F:hydrolase activity"/>
    <property type="evidence" value="ECO:0007669"/>
    <property type="project" value="InterPro"/>
</dbReference>
<dbReference type="InterPro" id="IPR004843">
    <property type="entry name" value="Calcineurin-like_PHP"/>
</dbReference>
<keyword evidence="4" id="KW-1185">Reference proteome</keyword>
<evidence type="ECO:0000256" key="1">
    <source>
        <dbReference type="SAM" id="Phobius"/>
    </source>
</evidence>
<dbReference type="OrthoDB" id="9780884at2"/>
<dbReference type="SUPFAM" id="SSF56300">
    <property type="entry name" value="Metallo-dependent phosphatases"/>
    <property type="match status" value="1"/>
</dbReference>
<dbReference type="AlphaFoldDB" id="A0A2S5G8A4"/>
<reference evidence="3 4" key="1">
    <citation type="submission" date="2018-02" db="EMBL/GenBank/DDBJ databases">
        <title>Jeotgalibacillus proteolyticum sp. nov. a protease producing bacterium isolated from ocean sediments of Laizhou Bay.</title>
        <authorList>
            <person name="Li Y."/>
        </authorList>
    </citation>
    <scope>NUCLEOTIDE SEQUENCE [LARGE SCALE GENOMIC DNA]</scope>
    <source>
        <strain evidence="3 4">22-7</strain>
    </source>
</reference>
<keyword evidence="1" id="KW-0472">Membrane</keyword>
<dbReference type="Pfam" id="PF00149">
    <property type="entry name" value="Metallophos"/>
    <property type="match status" value="1"/>
</dbReference>
<keyword evidence="1" id="KW-0812">Transmembrane</keyword>
<dbReference type="Gene3D" id="3.60.21.10">
    <property type="match status" value="1"/>
</dbReference>